<feature type="transmembrane region" description="Helical" evidence="1">
    <location>
        <begin position="225"/>
        <end position="247"/>
    </location>
</feature>
<feature type="transmembrane region" description="Helical" evidence="1">
    <location>
        <begin position="131"/>
        <end position="148"/>
    </location>
</feature>
<dbReference type="GeneID" id="87598287"/>
<sequence>MIIVLFTLGFVAYGSYTLFEKLQWTVTNFKGDPIPYSLGAFIFYAFIAYVFFSPVQTPLLSFMPLLYVTAIWVLGILDDIFGTTYPKGLKGHFKQAFVTKKPTTGVLKAGGTFIITLAVVFAFQPTSLQEFVRYILLLLLIPHGMNLFDTRPLRVWKLAFLFIVAFLPVLFYLPFDVLLYFVTVFYIVFVMEGHKKAMLGDNGATTVGAIIALVVIFHTGVTQQWIIALLFTAVTFLAERTSFTSIIERHSLLRLLDQIGVSTQE</sequence>
<keyword evidence="1" id="KW-1133">Transmembrane helix</keyword>
<feature type="transmembrane region" description="Helical" evidence="1">
    <location>
        <begin position="33"/>
        <end position="52"/>
    </location>
</feature>
<feature type="transmembrane region" description="Helical" evidence="1">
    <location>
        <begin position="105"/>
        <end position="124"/>
    </location>
</feature>
<dbReference type="AlphaFoldDB" id="A0A0M0KIM5"/>
<name>A0A0M0KIM5_ALKHA</name>
<keyword evidence="1" id="KW-0472">Membrane</keyword>
<reference evidence="2" key="1">
    <citation type="submission" date="2015-08" db="EMBL/GenBank/DDBJ databases">
        <title>Complete DNA Sequence of Pseudomonas syringae pv. actinidiae, the Causal Agent of Kiwifruit Canker Disease.</title>
        <authorList>
            <person name="Rikkerink E.H.A."/>
            <person name="Fineran P.C."/>
        </authorList>
    </citation>
    <scope>NUCLEOTIDE SEQUENCE</scope>
    <source>
        <strain evidence="2">DSM 13666</strain>
    </source>
</reference>
<comment type="caution">
    <text evidence="2">The sequence shown here is derived from an EMBL/GenBank/DDBJ whole genome shotgun (WGS) entry which is preliminary data.</text>
</comment>
<proteinExistence type="predicted"/>
<dbReference type="EMBL" id="LILD01000001">
    <property type="protein sequence ID" value="KOO38447.1"/>
    <property type="molecule type" value="Genomic_DNA"/>
</dbReference>
<feature type="transmembrane region" description="Helical" evidence="1">
    <location>
        <begin position="64"/>
        <end position="85"/>
    </location>
</feature>
<gene>
    <name evidence="2" type="ORF">AMD02_05920</name>
</gene>
<accession>A0A0M0KIM5</accession>
<dbReference type="RefSeq" id="WP_053430723.1">
    <property type="nucleotide sequence ID" value="NZ_CP040441.1"/>
</dbReference>
<evidence type="ECO:0000313" key="2">
    <source>
        <dbReference type="EMBL" id="KOO38447.1"/>
    </source>
</evidence>
<evidence type="ECO:0000256" key="1">
    <source>
        <dbReference type="SAM" id="Phobius"/>
    </source>
</evidence>
<organism evidence="2">
    <name type="scientific">Halalkalibacterium halodurans</name>
    <name type="common">Bacillus halodurans</name>
    <dbReference type="NCBI Taxonomy" id="86665"/>
    <lineage>
        <taxon>Bacteria</taxon>
        <taxon>Bacillati</taxon>
        <taxon>Bacillota</taxon>
        <taxon>Bacilli</taxon>
        <taxon>Bacillales</taxon>
        <taxon>Bacillaceae</taxon>
        <taxon>Halalkalibacterium (ex Joshi et al. 2022)</taxon>
    </lineage>
</organism>
<evidence type="ECO:0008006" key="3">
    <source>
        <dbReference type="Google" id="ProtNLM"/>
    </source>
</evidence>
<feature type="transmembrane region" description="Helical" evidence="1">
    <location>
        <begin position="202"/>
        <end position="219"/>
    </location>
</feature>
<keyword evidence="1" id="KW-0812">Transmembrane</keyword>
<dbReference type="PATRIC" id="fig|136160.3.peg.1482"/>
<feature type="transmembrane region" description="Helical" evidence="1">
    <location>
        <begin position="160"/>
        <end position="190"/>
    </location>
</feature>
<protein>
    <recommendedName>
        <fullName evidence="3">UDP-N-acetylmuramyl pentapeptide phosphotransferase/UDP-N-acetylglucosamine-1-phosphate transferase</fullName>
    </recommendedName>
</protein>